<organism evidence="8 9">
    <name type="scientific">Prosthecomicrobium pneumaticum</name>
    <dbReference type="NCBI Taxonomy" id="81895"/>
    <lineage>
        <taxon>Bacteria</taxon>
        <taxon>Pseudomonadati</taxon>
        <taxon>Pseudomonadota</taxon>
        <taxon>Alphaproteobacteria</taxon>
        <taxon>Hyphomicrobiales</taxon>
        <taxon>Kaistiaceae</taxon>
        <taxon>Prosthecomicrobium</taxon>
    </lineage>
</organism>
<dbReference type="InterPro" id="IPR036922">
    <property type="entry name" value="Rieske_2Fe-2S_sf"/>
</dbReference>
<dbReference type="AlphaFoldDB" id="A0A7W9FQU5"/>
<dbReference type="GO" id="GO:0046872">
    <property type="term" value="F:metal ion binding"/>
    <property type="evidence" value="ECO:0007669"/>
    <property type="project" value="UniProtKB-KW"/>
</dbReference>
<evidence type="ECO:0000256" key="4">
    <source>
        <dbReference type="ARBA" id="ARBA00023014"/>
    </source>
</evidence>
<accession>A0A7W9FQU5</accession>
<evidence type="ECO:0000256" key="6">
    <source>
        <dbReference type="ARBA" id="ARBA00038001"/>
    </source>
</evidence>
<keyword evidence="1" id="KW-0001">2Fe-2S</keyword>
<dbReference type="GO" id="GO:0051537">
    <property type="term" value="F:2 iron, 2 sulfur cluster binding"/>
    <property type="evidence" value="ECO:0007669"/>
    <property type="project" value="UniProtKB-KW"/>
</dbReference>
<gene>
    <name evidence="8" type="ORF">GGQ63_004288</name>
</gene>
<dbReference type="PANTHER" id="PTHR21496:SF0">
    <property type="entry name" value="RIESKE DOMAIN-CONTAINING PROTEIN"/>
    <property type="match status" value="1"/>
</dbReference>
<dbReference type="Gene3D" id="2.102.10.10">
    <property type="entry name" value="Rieske [2Fe-2S] iron-sulphur domain"/>
    <property type="match status" value="1"/>
</dbReference>
<comment type="cofactor">
    <cofactor evidence="5">
        <name>[2Fe-2S] cluster</name>
        <dbReference type="ChEBI" id="CHEBI:190135"/>
    </cofactor>
</comment>
<keyword evidence="2" id="KW-0479">Metal-binding</keyword>
<sequence>MPWIDTISSADIEENTAVSFKIGGFELAIYRLDGDEFRATDNICTHAHAYLSEGWFEDGVIECPLHAGCFDVRTGKGLGAPITADLRTYPVRVEAGMVQVELPD</sequence>
<reference evidence="8 9" key="1">
    <citation type="submission" date="2020-08" db="EMBL/GenBank/DDBJ databases">
        <title>Genomic Encyclopedia of Type Strains, Phase IV (KMG-IV): sequencing the most valuable type-strain genomes for metagenomic binning, comparative biology and taxonomic classification.</title>
        <authorList>
            <person name="Goeker M."/>
        </authorList>
    </citation>
    <scope>NUCLEOTIDE SEQUENCE [LARGE SCALE GENOMIC DNA]</scope>
    <source>
        <strain evidence="8 9">DSM 16268</strain>
    </source>
</reference>
<evidence type="ECO:0000256" key="2">
    <source>
        <dbReference type="ARBA" id="ARBA00022723"/>
    </source>
</evidence>
<dbReference type="RefSeq" id="WP_183858617.1">
    <property type="nucleotide sequence ID" value="NZ_JACHOO010000014.1"/>
</dbReference>
<dbReference type="SUPFAM" id="SSF50022">
    <property type="entry name" value="ISP domain"/>
    <property type="match status" value="1"/>
</dbReference>
<evidence type="ECO:0000256" key="3">
    <source>
        <dbReference type="ARBA" id="ARBA00023004"/>
    </source>
</evidence>
<evidence type="ECO:0000313" key="8">
    <source>
        <dbReference type="EMBL" id="MBB5755187.1"/>
    </source>
</evidence>
<dbReference type="PROSITE" id="PS51296">
    <property type="entry name" value="RIESKE"/>
    <property type="match status" value="1"/>
</dbReference>
<name>A0A7W9FQU5_9HYPH</name>
<dbReference type="Pfam" id="PF00355">
    <property type="entry name" value="Rieske"/>
    <property type="match status" value="1"/>
</dbReference>
<keyword evidence="4" id="KW-0411">Iron-sulfur</keyword>
<proteinExistence type="inferred from homology"/>
<comment type="similarity">
    <text evidence="6">Belongs to the bacterial ring-hydroxylating dioxygenase ferredoxin component family.</text>
</comment>
<evidence type="ECO:0000256" key="1">
    <source>
        <dbReference type="ARBA" id="ARBA00022714"/>
    </source>
</evidence>
<keyword evidence="3" id="KW-0408">Iron</keyword>
<keyword evidence="9" id="KW-1185">Reference proteome</keyword>
<evidence type="ECO:0000256" key="5">
    <source>
        <dbReference type="ARBA" id="ARBA00034078"/>
    </source>
</evidence>
<feature type="domain" description="Rieske" evidence="7">
    <location>
        <begin position="4"/>
        <end position="100"/>
    </location>
</feature>
<dbReference type="PANTHER" id="PTHR21496">
    <property type="entry name" value="FERREDOXIN-RELATED"/>
    <property type="match status" value="1"/>
</dbReference>
<dbReference type="InterPro" id="IPR017941">
    <property type="entry name" value="Rieske_2Fe-2S"/>
</dbReference>
<protein>
    <submittedName>
        <fullName evidence="8">MocE subfamily Rieske [2Fe-2S] domain protein</fullName>
    </submittedName>
</protein>
<dbReference type="EMBL" id="JACHOO010000014">
    <property type="protein sequence ID" value="MBB5755187.1"/>
    <property type="molecule type" value="Genomic_DNA"/>
</dbReference>
<comment type="caution">
    <text evidence="8">The sequence shown here is derived from an EMBL/GenBank/DDBJ whole genome shotgun (WGS) entry which is preliminary data.</text>
</comment>
<dbReference type="CDD" id="cd03528">
    <property type="entry name" value="Rieske_RO_ferredoxin"/>
    <property type="match status" value="1"/>
</dbReference>
<dbReference type="Proteomes" id="UP000523821">
    <property type="component" value="Unassembled WGS sequence"/>
</dbReference>
<evidence type="ECO:0000259" key="7">
    <source>
        <dbReference type="PROSITE" id="PS51296"/>
    </source>
</evidence>
<evidence type="ECO:0000313" key="9">
    <source>
        <dbReference type="Proteomes" id="UP000523821"/>
    </source>
</evidence>